<dbReference type="Gene3D" id="1.50.10.10">
    <property type="match status" value="1"/>
</dbReference>
<dbReference type="AlphaFoldDB" id="A0A0P5AJG4"/>
<dbReference type="GO" id="GO:1904380">
    <property type="term" value="P:endoplasmic reticulum mannose trimming"/>
    <property type="evidence" value="ECO:0007669"/>
    <property type="project" value="InterPro"/>
</dbReference>
<keyword evidence="4" id="KW-0256">Endoplasmic reticulum</keyword>
<evidence type="ECO:0000256" key="12">
    <source>
        <dbReference type="RuleBase" id="RU361193"/>
    </source>
</evidence>
<dbReference type="InterPro" id="IPR001382">
    <property type="entry name" value="Glyco_hydro_47"/>
</dbReference>
<evidence type="ECO:0000256" key="11">
    <source>
        <dbReference type="PIRSR" id="PIRSR601382-2"/>
    </source>
</evidence>
<keyword evidence="8" id="KW-0325">Glycoprotein</keyword>
<keyword evidence="7" id="KW-0472">Membrane</keyword>
<evidence type="ECO:0000256" key="5">
    <source>
        <dbReference type="ARBA" id="ARBA00022968"/>
    </source>
</evidence>
<dbReference type="GO" id="GO:0005975">
    <property type="term" value="P:carbohydrate metabolic process"/>
    <property type="evidence" value="ECO:0007669"/>
    <property type="project" value="InterPro"/>
</dbReference>
<evidence type="ECO:0000256" key="4">
    <source>
        <dbReference type="ARBA" id="ARBA00022824"/>
    </source>
</evidence>
<dbReference type="InterPro" id="IPR044674">
    <property type="entry name" value="EDEM1/2/3"/>
</dbReference>
<evidence type="ECO:0000256" key="8">
    <source>
        <dbReference type="ARBA" id="ARBA00023180"/>
    </source>
</evidence>
<dbReference type="GO" id="GO:0004571">
    <property type="term" value="F:mannosyl-oligosaccharide 1,2-alpha-mannosidase activity"/>
    <property type="evidence" value="ECO:0007669"/>
    <property type="project" value="InterPro"/>
</dbReference>
<dbReference type="RefSeq" id="XP_032780238.2">
    <property type="nucleotide sequence ID" value="XM_032924347.2"/>
</dbReference>
<keyword evidence="13" id="KW-0732">Signal</keyword>
<dbReference type="EMBL" id="GDIP01198435">
    <property type="protein sequence ID" value="JAJ24967.1"/>
    <property type="molecule type" value="Transcribed_RNA"/>
</dbReference>
<dbReference type="InterPro" id="IPR012341">
    <property type="entry name" value="6hp_glycosidase-like_sf"/>
</dbReference>
<keyword evidence="5" id="KW-0735">Signal-anchor</keyword>
<comment type="cofactor">
    <cofactor evidence="11">
        <name>Ca(2+)</name>
        <dbReference type="ChEBI" id="CHEBI:29108"/>
    </cofactor>
</comment>
<dbReference type="PANTHER" id="PTHR45679">
    <property type="entry name" value="ER DEGRADATION-ENHANCING ALPHA-MANNOSIDASE-LIKE PROTEIN 2"/>
    <property type="match status" value="1"/>
</dbReference>
<sequence length="594" mass="67401">MIGVTGKSCAFVCRCLILPMILLPLVQPCLTSLASWSEDFQLKYSHFPESLRLEMVNETKKMFYFGYDNYMNLAFPLDELNPILCNGRGPDYDNPSNININDVLGNYSLTLIDSLDTLLIMGNISEFKKAVKLVIENVSFEQDSTIQVFEASIRLLGGLLSAHLLIIDKYKYLGDLQLDDYDNELLDMAHDLAARLLPAFDNTKTGIPHPRVHLINGVPLEGITETCTAGAGTLLVEFGILSRLIKDPVYENYARRAVKSLWDLKNKDTGLLGNTLDIQTGKWTGQLSGIGAGMDSYYEYLLKSFILFNEPEDLETFQHSYETIKAYLRKGRLKCNDGDGEHPIYVNVDMKSGVTSTTWIDALQASFAGLQVLYGDVEEAICSHALYYAVWKKWDAIPERFNWQRKEPDVSFYPLRPEFAESTYLLYQATKNPFYLRVGQSILESLNLYARAPCGYATLHSVIDKSQEDRMESFFLSETCKYLYLLFDIHHPINVNAERYLFTTEGHVIPITASLRSFDWDDEEDDSLTRRLLPSFRPRNSHGRHVSRSFDSEAVTVPKNSTHSVCSSVSLEHGSLPLKQRYLVQLFDTIGAEL</sequence>
<feature type="active site" evidence="10">
    <location>
        <position position="295"/>
    </location>
</feature>
<evidence type="ECO:0000256" key="1">
    <source>
        <dbReference type="ARBA" id="ARBA00004648"/>
    </source>
</evidence>
<dbReference type="GO" id="GO:0005789">
    <property type="term" value="C:endoplasmic reticulum membrane"/>
    <property type="evidence" value="ECO:0007669"/>
    <property type="project" value="UniProtKB-SubCell"/>
</dbReference>
<keyword evidence="11" id="KW-0106">Calcium</keyword>
<dbReference type="InterPro" id="IPR036026">
    <property type="entry name" value="Seven-hairpin_glycosidases"/>
</dbReference>
<evidence type="ECO:0000256" key="13">
    <source>
        <dbReference type="SAM" id="SignalP"/>
    </source>
</evidence>
<name>A0A0P5AJG4_9CRUS</name>
<keyword evidence="12" id="KW-0378">Hydrolase</keyword>
<keyword evidence="3" id="KW-0812">Transmembrane</keyword>
<dbReference type="GeneID" id="116918614"/>
<feature type="chain" id="PRO_5013461872" description="alpha-1,2-Mannosidase" evidence="13">
    <location>
        <begin position="29"/>
        <end position="594"/>
    </location>
</feature>
<comment type="similarity">
    <text evidence="2 12">Belongs to the glycosyl hydrolase 47 family.</text>
</comment>
<dbReference type="FunFam" id="1.50.10.10:FF:000016">
    <property type="entry name" value="alpha-1,2-Mannosidase"/>
    <property type="match status" value="1"/>
</dbReference>
<evidence type="ECO:0000313" key="14">
    <source>
        <dbReference type="EMBL" id="JAJ24967.1"/>
    </source>
</evidence>
<dbReference type="GO" id="GO:0044322">
    <property type="term" value="C:endoplasmic reticulum quality control compartment"/>
    <property type="evidence" value="ECO:0007669"/>
    <property type="project" value="GOC"/>
</dbReference>
<keyword evidence="11" id="KW-0479">Metal-binding</keyword>
<feature type="active site" evidence="10">
    <location>
        <position position="418"/>
    </location>
</feature>
<comment type="subcellular location">
    <subcellularLocation>
        <location evidence="1">Endoplasmic reticulum membrane</location>
        <topology evidence="1">Single-pass type II membrane protein</topology>
    </subcellularLocation>
</comment>
<dbReference type="EC" id="3.2.1.-" evidence="12"/>
<dbReference type="PRINTS" id="PR00747">
    <property type="entry name" value="GLYHDRLASE47"/>
</dbReference>
<keyword evidence="12" id="KW-0326">Glycosidase</keyword>
<accession>A0A0P5AJG4</accession>
<comment type="function">
    <text evidence="9">Extracts misfolded glycoproteins, but not glycoproteins undergoing productive folding, from the calnexin cycle. It is directly involved in endoplasmic reticulum-associated degradation (ERAD) and targets misfolded glycoproteins for degradation in an N-glycan-independent manner, probably by forming a complex with SEL1L. It has low mannosidase activity, catalyzing mannose trimming from Man8GlcNAc2 to Man7GlcNAc2.</text>
</comment>
<dbReference type="KEGG" id="dmk:116918614"/>
<protein>
    <recommendedName>
        <fullName evidence="12">alpha-1,2-Mannosidase</fullName>
        <ecNumber evidence="12">3.2.1.-</ecNumber>
    </recommendedName>
</protein>
<feature type="active site" description="Proton donor" evidence="10">
    <location>
        <position position="150"/>
    </location>
</feature>
<proteinExistence type="inferred from homology"/>
<keyword evidence="6" id="KW-1133">Transmembrane helix</keyword>
<evidence type="ECO:0000256" key="3">
    <source>
        <dbReference type="ARBA" id="ARBA00022692"/>
    </source>
</evidence>
<dbReference type="GO" id="GO:0005509">
    <property type="term" value="F:calcium ion binding"/>
    <property type="evidence" value="ECO:0007669"/>
    <property type="project" value="InterPro"/>
</dbReference>
<evidence type="ECO:0000256" key="2">
    <source>
        <dbReference type="ARBA" id="ARBA00007658"/>
    </source>
</evidence>
<reference evidence="14" key="1">
    <citation type="submission" date="2015-10" db="EMBL/GenBank/DDBJ databases">
        <title>Daphnia magna gene sets from two clonal populations assembled and annotated with EvidentialGene.</title>
        <authorList>
            <person name="Gilbert D."/>
            <person name="Podicheti R."/>
            <person name="Orsini L."/>
            <person name="Colbourne J."/>
            <person name="Pfrender M."/>
        </authorList>
    </citation>
    <scope>NUCLEOTIDE SEQUENCE</scope>
</reference>
<feature type="active site" description="Proton donor" evidence="10">
    <location>
        <position position="399"/>
    </location>
</feature>
<dbReference type="EMBL" id="GDIP01228022">
    <property type="protein sequence ID" value="JAI95379.1"/>
    <property type="molecule type" value="Transcribed_RNA"/>
</dbReference>
<dbReference type="EMBL" id="GDIP01198434">
    <property type="protein sequence ID" value="JAJ24968.1"/>
    <property type="molecule type" value="Transcribed_RNA"/>
</dbReference>
<dbReference type="OrthoDB" id="8118055at2759"/>
<evidence type="ECO:0000256" key="9">
    <source>
        <dbReference type="ARBA" id="ARBA00060207"/>
    </source>
</evidence>
<organism evidence="14">
    <name type="scientific">Daphnia magna</name>
    <dbReference type="NCBI Taxonomy" id="35525"/>
    <lineage>
        <taxon>Eukaryota</taxon>
        <taxon>Metazoa</taxon>
        <taxon>Ecdysozoa</taxon>
        <taxon>Arthropoda</taxon>
        <taxon>Crustacea</taxon>
        <taxon>Branchiopoda</taxon>
        <taxon>Diplostraca</taxon>
        <taxon>Cladocera</taxon>
        <taxon>Anomopoda</taxon>
        <taxon>Daphniidae</taxon>
        <taxon>Daphnia</taxon>
    </lineage>
</organism>
<dbReference type="SUPFAM" id="SSF48225">
    <property type="entry name" value="Seven-hairpin glycosidases"/>
    <property type="match status" value="1"/>
</dbReference>
<dbReference type="Pfam" id="PF01532">
    <property type="entry name" value="Glyco_hydro_47"/>
    <property type="match status" value="1"/>
</dbReference>
<evidence type="ECO:0000256" key="7">
    <source>
        <dbReference type="ARBA" id="ARBA00023136"/>
    </source>
</evidence>
<feature type="signal peptide" evidence="13">
    <location>
        <begin position="1"/>
        <end position="28"/>
    </location>
</feature>
<evidence type="ECO:0000256" key="6">
    <source>
        <dbReference type="ARBA" id="ARBA00022989"/>
    </source>
</evidence>
<evidence type="ECO:0000256" key="10">
    <source>
        <dbReference type="PIRSR" id="PIRSR601382-1"/>
    </source>
</evidence>
<reference evidence="14" key="2">
    <citation type="submission" date="2015-10" db="EMBL/GenBank/DDBJ databases">
        <authorList>
            <person name="Gilbert D.G."/>
        </authorList>
    </citation>
    <scope>NUCLEOTIDE SEQUENCE</scope>
</reference>
<dbReference type="PANTHER" id="PTHR45679:SF5">
    <property type="entry name" value="ER DEGRADATION-ENHANCING ALPHA-MANNOSIDASE-LIKE PROTEIN 1"/>
    <property type="match status" value="1"/>
</dbReference>
<feature type="binding site" evidence="11">
    <location>
        <position position="504"/>
    </location>
    <ligand>
        <name>Ca(2+)</name>
        <dbReference type="ChEBI" id="CHEBI:29108"/>
    </ligand>
</feature>